<dbReference type="Gene3D" id="3.40.640.10">
    <property type="entry name" value="Type I PLP-dependent aspartate aminotransferase-like (Major domain)"/>
    <property type="match status" value="1"/>
</dbReference>
<dbReference type="UniPathway" id="UPA00078"/>
<dbReference type="PANTHER" id="PTHR42684">
    <property type="entry name" value="ADENOSYLMETHIONINE-8-AMINO-7-OXONONANOATE AMINOTRANSFERASE"/>
    <property type="match status" value="1"/>
</dbReference>
<keyword evidence="3" id="KW-0032">Aminotransferase</keyword>
<dbReference type="AlphaFoldDB" id="A0A1G4J6F4"/>
<proteinExistence type="inferred from homology"/>
<evidence type="ECO:0000256" key="1">
    <source>
        <dbReference type="ARBA" id="ARBA00001933"/>
    </source>
</evidence>
<comment type="similarity">
    <text evidence="8">Belongs to the class-III pyridoxal-phosphate-dependent aminotransferase family.</text>
</comment>
<dbReference type="GO" id="GO:0009102">
    <property type="term" value="P:biotin biosynthetic process"/>
    <property type="evidence" value="ECO:0007669"/>
    <property type="project" value="UniProtKB-UniPathway"/>
</dbReference>
<gene>
    <name evidence="9" type="ORF">LAMI_0C11166G</name>
</gene>
<keyword evidence="6" id="KW-0093">Biotin biosynthesis</keyword>
<sequence length="501" mass="56200">MEFSKSTASLLQFDKKHIWHPYTSMLSPMSVYPVRAAEGCYLILDTADENGTKVIDGMSSWWCAIHGYNHRELNEALMTQTRKVSHVMFGGLTHEPAITLVQKLLEFVDHEELQHCFLADSGSVAVEVAMKMALQYNFTLGNQSKRKFLTVRYGYHGDTTGPMSVCDPVGSMHSIYTGYLAENVFAEGPPTIPTLPTSQVFQRYPQAFRGKVSSNKSDISDFQAKIESLHEELCAVILEPILQGAGGMRLYHPQFLIDVRKLCNKYHVPLIMDEIATGFGRTGALFAYQHCKTYQDLCKIPAALQVDVYPDIMCIGKALTGGYLTLSAVITTETIAFGISSPNSATGGCMMHGPTFMGNPLACAVANRSLEILKRDNWKAKVDFIEQQLFEQLFVVLDERKDEFWLVQDVRIVGAVAVIEMKESLDLKWFHKTFISEGANVRPFRNLCYIMPPYIISEQELRQLTGTIISVLEKWHALVKQRTGLRDQVKSKLQVALISDG</sequence>
<dbReference type="NCBIfam" id="TIGR00508">
    <property type="entry name" value="bioA"/>
    <property type="match status" value="1"/>
</dbReference>
<evidence type="ECO:0000313" key="9">
    <source>
        <dbReference type="EMBL" id="SCU85410.1"/>
    </source>
</evidence>
<dbReference type="InterPro" id="IPR015424">
    <property type="entry name" value="PyrdxlP-dep_Trfase"/>
</dbReference>
<dbReference type="HAMAP" id="MF_00834">
    <property type="entry name" value="BioA"/>
    <property type="match status" value="1"/>
</dbReference>
<dbReference type="GO" id="GO:0004015">
    <property type="term" value="F:adenosylmethionine-8-amino-7-oxononanoate transaminase activity"/>
    <property type="evidence" value="ECO:0007669"/>
    <property type="project" value="InterPro"/>
</dbReference>
<dbReference type="InterPro" id="IPR015422">
    <property type="entry name" value="PyrdxlP-dep_Trfase_small"/>
</dbReference>
<evidence type="ECO:0000256" key="2">
    <source>
        <dbReference type="ARBA" id="ARBA00004746"/>
    </source>
</evidence>
<dbReference type="EMBL" id="LT598466">
    <property type="protein sequence ID" value="SCU85410.1"/>
    <property type="molecule type" value="Genomic_DNA"/>
</dbReference>
<evidence type="ECO:0000256" key="4">
    <source>
        <dbReference type="ARBA" id="ARBA00022679"/>
    </source>
</evidence>
<organism evidence="9 10">
    <name type="scientific">Lachancea mirantina</name>
    <dbReference type="NCBI Taxonomy" id="1230905"/>
    <lineage>
        <taxon>Eukaryota</taxon>
        <taxon>Fungi</taxon>
        <taxon>Dikarya</taxon>
        <taxon>Ascomycota</taxon>
        <taxon>Saccharomycotina</taxon>
        <taxon>Saccharomycetes</taxon>
        <taxon>Saccharomycetales</taxon>
        <taxon>Saccharomycetaceae</taxon>
        <taxon>Lachancea</taxon>
    </lineage>
</organism>
<keyword evidence="7 8" id="KW-0663">Pyridoxal phosphate</keyword>
<dbReference type="OrthoDB" id="425114at2759"/>
<keyword evidence="5" id="KW-0949">S-adenosyl-L-methionine</keyword>
<keyword evidence="10" id="KW-1185">Reference proteome</keyword>
<evidence type="ECO:0000256" key="7">
    <source>
        <dbReference type="ARBA" id="ARBA00022898"/>
    </source>
</evidence>
<evidence type="ECO:0000256" key="5">
    <source>
        <dbReference type="ARBA" id="ARBA00022691"/>
    </source>
</evidence>
<dbReference type="InterPro" id="IPR005814">
    <property type="entry name" value="Aminotrans_3"/>
</dbReference>
<dbReference type="GO" id="GO:0004141">
    <property type="term" value="F:dethiobiotin synthase activity"/>
    <property type="evidence" value="ECO:0007669"/>
    <property type="project" value="TreeGrafter"/>
</dbReference>
<evidence type="ECO:0000256" key="8">
    <source>
        <dbReference type="RuleBase" id="RU003560"/>
    </source>
</evidence>
<name>A0A1G4J6F4_9SACH</name>
<dbReference type="PANTHER" id="PTHR42684:SF3">
    <property type="entry name" value="ADENOSYLMETHIONINE-8-AMINO-7-OXONONANOATE AMINOTRANSFERASE"/>
    <property type="match status" value="1"/>
</dbReference>
<dbReference type="InterPro" id="IPR005815">
    <property type="entry name" value="BioA"/>
</dbReference>
<dbReference type="InterPro" id="IPR015421">
    <property type="entry name" value="PyrdxlP-dep_Trfase_major"/>
</dbReference>
<dbReference type="Proteomes" id="UP000191024">
    <property type="component" value="Chromosome C"/>
</dbReference>
<dbReference type="SUPFAM" id="SSF53383">
    <property type="entry name" value="PLP-dependent transferases"/>
    <property type="match status" value="1"/>
</dbReference>
<reference evidence="10" key="1">
    <citation type="submission" date="2016-03" db="EMBL/GenBank/DDBJ databases">
        <authorList>
            <person name="Devillers H."/>
        </authorList>
    </citation>
    <scope>NUCLEOTIDE SEQUENCE [LARGE SCALE GENOMIC DNA]</scope>
</reference>
<comment type="cofactor">
    <cofactor evidence="1">
        <name>pyridoxal 5'-phosphate</name>
        <dbReference type="ChEBI" id="CHEBI:597326"/>
    </cofactor>
</comment>
<dbReference type="STRING" id="1230905.A0A1G4J6F4"/>
<dbReference type="GO" id="GO:0030170">
    <property type="term" value="F:pyridoxal phosphate binding"/>
    <property type="evidence" value="ECO:0007669"/>
    <property type="project" value="InterPro"/>
</dbReference>
<evidence type="ECO:0000256" key="3">
    <source>
        <dbReference type="ARBA" id="ARBA00022576"/>
    </source>
</evidence>
<dbReference type="Gene3D" id="3.90.1150.10">
    <property type="entry name" value="Aspartate Aminotransferase, domain 1"/>
    <property type="match status" value="1"/>
</dbReference>
<evidence type="ECO:0000313" key="10">
    <source>
        <dbReference type="Proteomes" id="UP000191024"/>
    </source>
</evidence>
<dbReference type="Pfam" id="PF00202">
    <property type="entry name" value="Aminotran_3"/>
    <property type="match status" value="1"/>
</dbReference>
<keyword evidence="4" id="KW-0808">Transferase</keyword>
<dbReference type="GO" id="GO:0005739">
    <property type="term" value="C:mitochondrion"/>
    <property type="evidence" value="ECO:0007669"/>
    <property type="project" value="TreeGrafter"/>
</dbReference>
<accession>A0A1G4J6F4</accession>
<dbReference type="CDD" id="cd00610">
    <property type="entry name" value="OAT_like"/>
    <property type="match status" value="1"/>
</dbReference>
<comment type="pathway">
    <text evidence="2">Cofactor biosynthesis; biotin biosynthesis.</text>
</comment>
<evidence type="ECO:0000256" key="6">
    <source>
        <dbReference type="ARBA" id="ARBA00022756"/>
    </source>
</evidence>
<protein>
    <submittedName>
        <fullName evidence="9">LAMI_0C11166g1_1</fullName>
    </submittedName>
</protein>